<dbReference type="EMBL" id="GEGO01006647">
    <property type="protein sequence ID" value="JAR88757.1"/>
    <property type="molecule type" value="Transcribed_RNA"/>
</dbReference>
<name>A0A147BDA9_IXORI</name>
<evidence type="ECO:0000313" key="3">
    <source>
        <dbReference type="EMBL" id="JAR88757.1"/>
    </source>
</evidence>
<feature type="region of interest" description="Disordered" evidence="1">
    <location>
        <begin position="25"/>
        <end position="46"/>
    </location>
</feature>
<feature type="signal peptide" evidence="2">
    <location>
        <begin position="1"/>
        <end position="19"/>
    </location>
</feature>
<keyword evidence="2" id="KW-0732">Signal</keyword>
<accession>A0A147BDA9</accession>
<feature type="compositionally biased region" description="Basic residues" evidence="1">
    <location>
        <begin position="82"/>
        <end position="93"/>
    </location>
</feature>
<dbReference type="AlphaFoldDB" id="A0A147BDA9"/>
<proteinExistence type="predicted"/>
<feature type="region of interest" description="Disordered" evidence="1">
    <location>
        <begin position="65"/>
        <end position="101"/>
    </location>
</feature>
<protein>
    <submittedName>
        <fullName evidence="3">Putative secreted protein</fullName>
    </submittedName>
</protein>
<evidence type="ECO:0000256" key="2">
    <source>
        <dbReference type="SAM" id="SignalP"/>
    </source>
</evidence>
<organism evidence="3">
    <name type="scientific">Ixodes ricinus</name>
    <name type="common">Common tick</name>
    <name type="synonym">Acarus ricinus</name>
    <dbReference type="NCBI Taxonomy" id="34613"/>
    <lineage>
        <taxon>Eukaryota</taxon>
        <taxon>Metazoa</taxon>
        <taxon>Ecdysozoa</taxon>
        <taxon>Arthropoda</taxon>
        <taxon>Chelicerata</taxon>
        <taxon>Arachnida</taxon>
        <taxon>Acari</taxon>
        <taxon>Parasitiformes</taxon>
        <taxon>Ixodida</taxon>
        <taxon>Ixodoidea</taxon>
        <taxon>Ixodidae</taxon>
        <taxon>Ixodinae</taxon>
        <taxon>Ixodes</taxon>
    </lineage>
</organism>
<feature type="chain" id="PRO_5007542057" evidence="2">
    <location>
        <begin position="20"/>
        <end position="101"/>
    </location>
</feature>
<sequence length="101" mass="10959">MWLLFLQCGPFFFFSLWRCFNPSTQTRTSSRSVCSPPSSLPPLPHPLSRWRAADEERAAALCLSLGPSSSPSVSPLPPAGKLPRRSGVGRRRSSCGAALQS</sequence>
<reference evidence="3" key="1">
    <citation type="journal article" date="2018" name="PLoS Negl. Trop. Dis.">
        <title>Sialome diversity of ticks revealed by RNAseq of single tick salivary glands.</title>
        <authorList>
            <person name="Perner J."/>
            <person name="Kropackova S."/>
            <person name="Kopacek P."/>
            <person name="Ribeiro J.M."/>
        </authorList>
    </citation>
    <scope>NUCLEOTIDE SEQUENCE</scope>
    <source>
        <strain evidence="3">Siblings of single egg batch collected in Ceske Budejovice</strain>
        <tissue evidence="3">Salivary glands</tissue>
    </source>
</reference>
<evidence type="ECO:0000256" key="1">
    <source>
        <dbReference type="SAM" id="MobiDB-lite"/>
    </source>
</evidence>